<keyword evidence="2" id="KW-0732">Signal</keyword>
<feature type="compositionally biased region" description="Acidic residues" evidence="1">
    <location>
        <begin position="246"/>
        <end position="257"/>
    </location>
</feature>
<evidence type="ECO:0000256" key="1">
    <source>
        <dbReference type="SAM" id="MobiDB-lite"/>
    </source>
</evidence>
<evidence type="ECO:0000313" key="4">
    <source>
        <dbReference type="Proteomes" id="UP000738376"/>
    </source>
</evidence>
<protein>
    <submittedName>
        <fullName evidence="3">Uncharacterized protein</fullName>
    </submittedName>
</protein>
<evidence type="ECO:0000256" key="2">
    <source>
        <dbReference type="SAM" id="SignalP"/>
    </source>
</evidence>
<name>A0ABX1LPC5_9CYAN</name>
<reference evidence="3 4" key="1">
    <citation type="submission" date="2020-03" db="EMBL/GenBank/DDBJ databases">
        <title>Draft Genome Sequence of 2-Methylisoborneol Producing Pseudanabaena yagii Strain GIHE-NHR1 Isolated from North Han River in South Korea.</title>
        <authorList>
            <person name="Jeong J."/>
        </authorList>
    </citation>
    <scope>NUCLEOTIDE SEQUENCE [LARGE SCALE GENOMIC DNA]</scope>
    <source>
        <strain evidence="3 4">GIHE-NHR1</strain>
    </source>
</reference>
<accession>A0ABX1LPC5</accession>
<evidence type="ECO:0000313" key="3">
    <source>
        <dbReference type="EMBL" id="NMF57163.1"/>
    </source>
</evidence>
<feature type="compositionally biased region" description="Low complexity" evidence="1">
    <location>
        <begin position="221"/>
        <end position="237"/>
    </location>
</feature>
<keyword evidence="4" id="KW-1185">Reference proteome</keyword>
<proteinExistence type="predicted"/>
<comment type="caution">
    <text evidence="3">The sequence shown here is derived from an EMBL/GenBank/DDBJ whole genome shotgun (WGS) entry which is preliminary data.</text>
</comment>
<feature type="chain" id="PRO_5045854047" evidence="2">
    <location>
        <begin position="26"/>
        <end position="581"/>
    </location>
</feature>
<feature type="compositionally biased region" description="Basic and acidic residues" evidence="1">
    <location>
        <begin position="258"/>
        <end position="343"/>
    </location>
</feature>
<dbReference type="EMBL" id="JAAVJL010000001">
    <property type="protein sequence ID" value="NMF57163.1"/>
    <property type="molecule type" value="Genomic_DNA"/>
</dbReference>
<gene>
    <name evidence="3" type="ORF">HC246_03800</name>
</gene>
<organism evidence="3 4">
    <name type="scientific">Pseudanabaena yagii GIHE-NHR1</name>
    <dbReference type="NCBI Taxonomy" id="2722753"/>
    <lineage>
        <taxon>Bacteria</taxon>
        <taxon>Bacillati</taxon>
        <taxon>Cyanobacteriota</taxon>
        <taxon>Cyanophyceae</taxon>
        <taxon>Pseudanabaenales</taxon>
        <taxon>Pseudanabaenaceae</taxon>
        <taxon>Pseudanabaena</taxon>
        <taxon>Pseudanabaena yagii</taxon>
    </lineage>
</organism>
<feature type="region of interest" description="Disordered" evidence="1">
    <location>
        <begin position="217"/>
        <end position="348"/>
    </location>
</feature>
<dbReference type="Proteomes" id="UP000738376">
    <property type="component" value="Unassembled WGS sequence"/>
</dbReference>
<sequence>MNIFQKNFRKQLGKTFHRTSLSVLAATLATAPFISTLEAIAAPSVPQIVAQVPQDWQTGVKLLKLLDNSGNLSSIGILFDVLNKPNTNYANVVYQLYVRRAGEWREVYTNSGARLLSKQAGKFFPPVEVISLSSLSERISLDDIYNGDLKAITSVRYDLPNGIKDARFEIEEIKSFSSITTVTASEVIARRTSTTTISNTSGNTILTDRDLGISNDSQISQTTTTQTTTTQTVQTQQMKPIIVTQNDDDEDDDYDCDASDRRDYRDYRRDDDKDRKEHRDNRRTDNKDRSNGHDNRRTDDKNGGNIHYDNRRADRRDRDDDDKDSRRTDSKNCKYRDGVEQSKKNPHRGHFSLAVLQSPQRLSQVIARISLKSKRPNGFLKERFVGDYRFTVNQRATFIRGLNPGDRIVVRLFDLQNRPLGYTEVQLLKNFAAISLVLPSDPLAYGTLRTVAGIDSQRIGRIDRDVKTYDYFTQITTTTVVTQTVARFLTTSQGISTSLFNVGGLPPAPTQCTYTNAFSRGEQSLIERTVSVFTRDMPPVMQVLPGQLSSLIPINDSQSTFDVVRKMLDLKDLIPNGSTLF</sequence>
<dbReference type="RefSeq" id="WP_169362229.1">
    <property type="nucleotide sequence ID" value="NZ_JAAVJL010000001.1"/>
</dbReference>
<feature type="signal peptide" evidence="2">
    <location>
        <begin position="1"/>
        <end position="25"/>
    </location>
</feature>